<evidence type="ECO:0000313" key="14">
    <source>
        <dbReference type="Proteomes" id="UP000028924"/>
    </source>
</evidence>
<dbReference type="PRINTS" id="PR02011">
    <property type="entry name" value="RCMTNCL1"/>
</dbReference>
<dbReference type="InterPro" id="IPR023270">
    <property type="entry name" value="RCMT_NCL1"/>
</dbReference>
<evidence type="ECO:0000256" key="9">
    <source>
        <dbReference type="ARBA" id="ARBA00023242"/>
    </source>
</evidence>
<feature type="domain" description="SAM-dependent MTase RsmB/NOP-type" evidence="12">
    <location>
        <begin position="65"/>
        <end position="432"/>
    </location>
</feature>
<dbReference type="GO" id="GO:0030488">
    <property type="term" value="P:tRNA methylation"/>
    <property type="evidence" value="ECO:0007669"/>
    <property type="project" value="UniProtKB-ARBA"/>
</dbReference>
<feature type="compositionally biased region" description="Basic and acidic residues" evidence="11">
    <location>
        <begin position="15"/>
        <end position="36"/>
    </location>
</feature>
<feature type="binding site" evidence="10">
    <location>
        <position position="275"/>
    </location>
    <ligand>
        <name>S-adenosyl-L-methionine</name>
        <dbReference type="ChEBI" id="CHEBI:59789"/>
    </ligand>
</feature>
<dbReference type="PRINTS" id="PR02008">
    <property type="entry name" value="RCMTFAMILY"/>
</dbReference>
<keyword evidence="3" id="KW-0820">tRNA-binding</keyword>
<dbReference type="GeneID" id="23611583"/>
<feature type="binding site" evidence="10">
    <location>
        <begin position="186"/>
        <end position="192"/>
    </location>
    <ligand>
        <name>S-adenosyl-L-methionine</name>
        <dbReference type="ChEBI" id="CHEBI:59789"/>
    </ligand>
</feature>
<evidence type="ECO:0000259" key="12">
    <source>
        <dbReference type="PROSITE" id="PS51686"/>
    </source>
</evidence>
<evidence type="ECO:0000256" key="7">
    <source>
        <dbReference type="ARBA" id="ARBA00022694"/>
    </source>
</evidence>
<keyword evidence="4 10" id="KW-0489">Methyltransferase</keyword>
<dbReference type="KEGG" id="apro:F751_0192"/>
<keyword evidence="8 10" id="KW-0694">RNA-binding</keyword>
<protein>
    <submittedName>
        <fullName evidence="13">tRNA (Cytosine(34)-C(5))-methyltransferase</fullName>
    </submittedName>
</protein>
<proteinExistence type="inferred from homology"/>
<evidence type="ECO:0000256" key="2">
    <source>
        <dbReference type="ARBA" id="ARBA00007494"/>
    </source>
</evidence>
<dbReference type="PANTHER" id="PTHR22808:SF1">
    <property type="entry name" value="RNA CYTOSINE-C(5)-METHYLTRANSFERASE NSUN2-RELATED"/>
    <property type="match status" value="1"/>
</dbReference>
<dbReference type="InterPro" id="IPR029063">
    <property type="entry name" value="SAM-dependent_MTases_sf"/>
</dbReference>
<evidence type="ECO:0000256" key="8">
    <source>
        <dbReference type="ARBA" id="ARBA00022884"/>
    </source>
</evidence>
<keyword evidence="5 10" id="KW-0808">Transferase</keyword>
<organism evidence="13 14">
    <name type="scientific">Auxenochlorella protothecoides</name>
    <name type="common">Green microalga</name>
    <name type="synonym">Chlorella protothecoides</name>
    <dbReference type="NCBI Taxonomy" id="3075"/>
    <lineage>
        <taxon>Eukaryota</taxon>
        <taxon>Viridiplantae</taxon>
        <taxon>Chlorophyta</taxon>
        <taxon>core chlorophytes</taxon>
        <taxon>Trebouxiophyceae</taxon>
        <taxon>Chlorellales</taxon>
        <taxon>Chlorellaceae</taxon>
        <taxon>Auxenochlorella</taxon>
    </lineage>
</organism>
<feature type="region of interest" description="Disordered" evidence="11">
    <location>
        <begin position="559"/>
        <end position="630"/>
    </location>
</feature>
<dbReference type="InterPro" id="IPR049560">
    <property type="entry name" value="MeTrfase_RsmB-F_NOP2_cat"/>
</dbReference>
<evidence type="ECO:0000256" key="3">
    <source>
        <dbReference type="ARBA" id="ARBA00022555"/>
    </source>
</evidence>
<dbReference type="STRING" id="3075.A0A087S9F2"/>
<dbReference type="GO" id="GO:0016428">
    <property type="term" value="F:tRNA (cytidine-5-)-methyltransferase activity"/>
    <property type="evidence" value="ECO:0007669"/>
    <property type="project" value="InterPro"/>
</dbReference>
<dbReference type="GO" id="GO:0005634">
    <property type="term" value="C:nucleus"/>
    <property type="evidence" value="ECO:0007669"/>
    <property type="project" value="UniProtKB-SubCell"/>
</dbReference>
<dbReference type="GO" id="GO:0000049">
    <property type="term" value="F:tRNA binding"/>
    <property type="evidence" value="ECO:0007669"/>
    <property type="project" value="UniProtKB-KW"/>
</dbReference>
<feature type="compositionally biased region" description="Low complexity" evidence="11">
    <location>
        <begin position="574"/>
        <end position="591"/>
    </location>
</feature>
<dbReference type="InterPro" id="IPR057285">
    <property type="entry name" value="Pre-PUA_NSUN2"/>
</dbReference>
<feature type="region of interest" description="Disordered" evidence="11">
    <location>
        <begin position="642"/>
        <end position="677"/>
    </location>
</feature>
<comment type="caution">
    <text evidence="10">Lacks conserved residue(s) required for the propagation of feature annotation.</text>
</comment>
<dbReference type="Pfam" id="PF25376">
    <property type="entry name" value="Pre-PUA_NSUN2"/>
    <property type="match status" value="1"/>
</dbReference>
<name>A0A087S9F2_AUXPR</name>
<feature type="binding site" evidence="10">
    <location>
        <position position="217"/>
    </location>
    <ligand>
        <name>S-adenosyl-L-methionine</name>
        <dbReference type="ChEBI" id="CHEBI:59789"/>
    </ligand>
</feature>
<sequence>MGRGYGRGRGKRVLRRDFKDGKTDEWQEKRQRRDDGWQEQPTHNDAFNEYYKGQNICPPEEWDAFLDALRRPLPITFRINGSGKFAHSLRDRLQADFLAPFSGAAAAGPESAGLQPPAALAWYPDGLAWSFSCSRGELRKLPALEALHEFMKRETAVGAISRQEAVSMVPPLFLGVAPGHRVLDMCAAPGSKTFQLLEALHSGGAGEEPAGVVVANDADAKRCNLLTHQVKRMCSPALLVTNHEAQHFPALTDHRAVQWARDLAPRVLFDRILADVPCSGDGTIRKAPDIWKRWTPGNGNGLHLLQLRIALRGAELLAVGGRLVYSTCTFNPVEDEAVVAELLRRTRGALRLLDVSGEVPALRRLPGLAAWRVHDGQRWHDAWAGDGERGRKLLPSMFPGVGEGGLHLERCMRFLPHHQDTGGFFVAVLEKLELMRDFYGMHPACPVPCSLVARSEDPRPKRLSYVSAGVKELLLMDVKEAMKITAAGVKVFDRQDSKDGLVSCIYRVAQEGLPSLMPYLTRQTIALPLNELVALLKDREMLLPDAAKVHITRHAGVAADPATDGAGGAGGPSDAGTAPVEAEAAPEGAAVDNEDVAADGVEASEGTAGDIPGDAASDGVACGEGAGEGAGSADAAARAAAADADAAAPAPSPAAAEPAAAQHSPPKPNPNPRRLTTLESPESLKQMIDIKYGCCIATLKAEDAQALGLSSGAGAEGALTAAAPIAVSCWRGRASLNVLVSKQECAQIVERLSGVKA</sequence>
<comment type="caution">
    <text evidence="13">The sequence shown here is derived from an EMBL/GenBank/DDBJ whole genome shotgun (WGS) entry which is preliminary data.</text>
</comment>
<evidence type="ECO:0000256" key="5">
    <source>
        <dbReference type="ARBA" id="ARBA00022679"/>
    </source>
</evidence>
<dbReference type="eggNOG" id="KOG2198">
    <property type="taxonomic scope" value="Eukaryota"/>
</dbReference>
<dbReference type="FunFam" id="3.40.50.150:FF:000271">
    <property type="entry name" value="NOL1/NOP2/Sun family protein"/>
    <property type="match status" value="1"/>
</dbReference>
<dbReference type="PROSITE" id="PS01153">
    <property type="entry name" value="NOL1_NOP2_SUN"/>
    <property type="match status" value="1"/>
</dbReference>
<dbReference type="InterPro" id="IPR018314">
    <property type="entry name" value="RsmB/NOL1/NOP2-like_CS"/>
</dbReference>
<keyword evidence="7" id="KW-0819">tRNA processing</keyword>
<keyword evidence="6 10" id="KW-0949">S-adenosyl-L-methionine</keyword>
<accession>A0A087S9F2</accession>
<keyword evidence="14" id="KW-1185">Reference proteome</keyword>
<evidence type="ECO:0000256" key="10">
    <source>
        <dbReference type="PROSITE-ProRule" id="PRU01023"/>
    </source>
</evidence>
<dbReference type="Pfam" id="PF25378">
    <property type="entry name" value="PUA_NSUN2"/>
    <property type="match status" value="1"/>
</dbReference>
<dbReference type="PROSITE" id="PS51686">
    <property type="entry name" value="SAM_MT_RSMB_NOP"/>
    <property type="match status" value="1"/>
</dbReference>
<reference evidence="13 14" key="1">
    <citation type="journal article" date="2014" name="BMC Genomics">
        <title>Oil accumulation mechanisms of the oleaginous microalga Chlorella protothecoides revealed through its genome, transcriptomes, and proteomes.</title>
        <authorList>
            <person name="Gao C."/>
            <person name="Wang Y."/>
            <person name="Shen Y."/>
            <person name="Yan D."/>
            <person name="He X."/>
            <person name="Dai J."/>
            <person name="Wu Q."/>
        </authorList>
    </citation>
    <scope>NUCLEOTIDE SEQUENCE [LARGE SCALE GENOMIC DNA]</scope>
    <source>
        <strain evidence="13 14">0710</strain>
    </source>
</reference>
<comment type="similarity">
    <text evidence="2 10">Belongs to the class I-like SAM-binding methyltransferase superfamily. RsmB/NOP family.</text>
</comment>
<dbReference type="Proteomes" id="UP000028924">
    <property type="component" value="Unassembled WGS sequence"/>
</dbReference>
<evidence type="ECO:0000313" key="13">
    <source>
        <dbReference type="EMBL" id="KFM22356.1"/>
    </source>
</evidence>
<dbReference type="OrthoDB" id="6093671at2759"/>
<feature type="compositionally biased region" description="Low complexity" evidence="11">
    <location>
        <begin position="642"/>
        <end position="661"/>
    </location>
</feature>
<dbReference type="InterPro" id="IPR057286">
    <property type="entry name" value="PUA_NSUN2"/>
</dbReference>
<feature type="region of interest" description="Disordered" evidence="11">
    <location>
        <begin position="1"/>
        <end position="43"/>
    </location>
</feature>
<evidence type="ECO:0000256" key="11">
    <source>
        <dbReference type="SAM" id="MobiDB-lite"/>
    </source>
</evidence>
<gene>
    <name evidence="13" type="ORF">F751_0192</name>
</gene>
<dbReference type="Pfam" id="PF01189">
    <property type="entry name" value="Methyltr_RsmB-F"/>
    <property type="match status" value="1"/>
</dbReference>
<evidence type="ECO:0000256" key="1">
    <source>
        <dbReference type="ARBA" id="ARBA00004123"/>
    </source>
</evidence>
<evidence type="ECO:0000256" key="4">
    <source>
        <dbReference type="ARBA" id="ARBA00022603"/>
    </source>
</evidence>
<dbReference type="InterPro" id="IPR001678">
    <property type="entry name" value="MeTrfase_RsmB-F_NOP2_dom"/>
</dbReference>
<feature type="compositionally biased region" description="Basic residues" evidence="11">
    <location>
        <begin position="1"/>
        <end position="14"/>
    </location>
</feature>
<dbReference type="RefSeq" id="XP_011395409.1">
    <property type="nucleotide sequence ID" value="XM_011397107.1"/>
</dbReference>
<comment type="subcellular location">
    <subcellularLocation>
        <location evidence="1">Nucleus</location>
    </subcellularLocation>
</comment>
<feature type="active site" description="Nucleophile" evidence="10">
    <location>
        <position position="328"/>
    </location>
</feature>
<keyword evidence="9" id="KW-0539">Nucleus</keyword>
<evidence type="ECO:0000256" key="6">
    <source>
        <dbReference type="ARBA" id="ARBA00022691"/>
    </source>
</evidence>
<dbReference type="SUPFAM" id="SSF53335">
    <property type="entry name" value="S-adenosyl-L-methionine-dependent methyltransferases"/>
    <property type="match status" value="1"/>
</dbReference>
<dbReference type="EMBL" id="APJO01000001">
    <property type="protein sequence ID" value="KFM22356.1"/>
    <property type="molecule type" value="Genomic_DNA"/>
</dbReference>
<dbReference type="Gene3D" id="3.40.50.150">
    <property type="entry name" value="Vaccinia Virus protein VP39"/>
    <property type="match status" value="1"/>
</dbReference>
<dbReference type="AlphaFoldDB" id="A0A087S9F2"/>
<dbReference type="PANTHER" id="PTHR22808">
    <property type="entry name" value="NCL1 YEAST -RELATED NOL1/NOP2/FMU SUN DOMAIN-CONTAINING"/>
    <property type="match status" value="1"/>
</dbReference>
<dbReference type="InterPro" id="IPR023267">
    <property type="entry name" value="RCMT"/>
</dbReference>